<dbReference type="Pfam" id="PF07130">
    <property type="entry name" value="YebG"/>
    <property type="match status" value="1"/>
</dbReference>
<proteinExistence type="predicted"/>
<evidence type="ECO:0000313" key="2">
    <source>
        <dbReference type="EMBL" id="MBV2129719.1"/>
    </source>
</evidence>
<comment type="caution">
    <text evidence="2">The sequence shown here is derived from an EMBL/GenBank/DDBJ whole genome shotgun (WGS) entry which is preliminary data.</text>
</comment>
<name>A0ABS6MLP8_9GAMM</name>
<dbReference type="Proteomes" id="UP000704611">
    <property type="component" value="Unassembled WGS sequence"/>
</dbReference>
<keyword evidence="3" id="KW-1185">Reference proteome</keyword>
<gene>
    <name evidence="2" type="ORF">KQY15_11510</name>
</gene>
<evidence type="ECO:0000313" key="3">
    <source>
        <dbReference type="Proteomes" id="UP000704611"/>
    </source>
</evidence>
<dbReference type="RefSeq" id="WP_217669348.1">
    <property type="nucleotide sequence ID" value="NZ_JAHRID010000005.1"/>
</dbReference>
<feature type="compositionally biased region" description="Polar residues" evidence="1">
    <location>
        <begin position="94"/>
        <end position="103"/>
    </location>
</feature>
<dbReference type="InterPro" id="IPR009813">
    <property type="entry name" value="Uncharacterised_YebG"/>
</dbReference>
<organism evidence="2 3">
    <name type="scientific">Arsukibacterium indicum</name>
    <dbReference type="NCBI Taxonomy" id="2848612"/>
    <lineage>
        <taxon>Bacteria</taxon>
        <taxon>Pseudomonadati</taxon>
        <taxon>Pseudomonadota</taxon>
        <taxon>Gammaproteobacteria</taxon>
        <taxon>Chromatiales</taxon>
        <taxon>Chromatiaceae</taxon>
        <taxon>Arsukibacterium</taxon>
    </lineage>
</organism>
<evidence type="ECO:0000256" key="1">
    <source>
        <dbReference type="SAM" id="MobiDB-lite"/>
    </source>
</evidence>
<protein>
    <submittedName>
        <fullName evidence="2">YebG family protein</fullName>
    </submittedName>
</protein>
<dbReference type="EMBL" id="JAHRID010000005">
    <property type="protein sequence ID" value="MBV2129719.1"/>
    <property type="molecule type" value="Genomic_DNA"/>
</dbReference>
<feature type="region of interest" description="Disordered" evidence="1">
    <location>
        <begin position="80"/>
        <end position="115"/>
    </location>
</feature>
<sequence>MAVLIKYIVERNGVEKMTFTSKAEADAYDKMLDTADELASFLTASSLLADEAQTETLALYLAQNKEALLVALGAKKPAKAPAKAAVKPTAVGETANSDDNSAQKGGKKTVTGQAA</sequence>
<reference evidence="2 3" key="1">
    <citation type="submission" date="2021-06" db="EMBL/GenBank/DDBJ databases">
        <title>Rheinheimera indica sp. nov., isolated from deep-sea sediment.</title>
        <authorList>
            <person name="Wang Z."/>
            <person name="Zhang X.-Y."/>
        </authorList>
    </citation>
    <scope>NUCLEOTIDE SEQUENCE [LARGE SCALE GENOMIC DNA]</scope>
    <source>
        <strain evidence="2 3">SM2107</strain>
    </source>
</reference>
<accession>A0ABS6MLP8</accession>
<feature type="compositionally biased region" description="Low complexity" evidence="1">
    <location>
        <begin position="80"/>
        <end position="91"/>
    </location>
</feature>